<keyword evidence="5 8" id="KW-0472">Membrane</keyword>
<dbReference type="InterPro" id="IPR017452">
    <property type="entry name" value="GPCR_Rhodpsn_7TM"/>
</dbReference>
<feature type="domain" description="G-protein coupled receptors family 1 profile" evidence="9">
    <location>
        <begin position="36"/>
        <end position="339"/>
    </location>
</feature>
<dbReference type="PRINTS" id="PR00237">
    <property type="entry name" value="GPCRRHODOPSN"/>
</dbReference>
<evidence type="ECO:0000256" key="2">
    <source>
        <dbReference type="ARBA" id="ARBA00022692"/>
    </source>
</evidence>
<feature type="transmembrane region" description="Helical" evidence="8">
    <location>
        <begin position="186"/>
        <end position="208"/>
    </location>
</feature>
<evidence type="ECO:0000256" key="6">
    <source>
        <dbReference type="ARBA" id="ARBA00023170"/>
    </source>
</evidence>
<sequence>MVNKTDYGEVLRDRDAGIYLSNTVLIVIGTVIGIFGNLTVIYFYLVRIKERGERYFIPLLAIVDLCACLASSLFIVMHNTFFYNYPSDIVCRILTFLQVFVTGLSGHMLLVICFQRYLLVCKPYGPKMTVFWKKMSFALACVFSFAYSIPLLGMSGTKTTDKIFLNHTVATTLCKFYAEDSSTNSLVYFGLLGLVMVANITITAALYIPVISKIQVVLSGKIAKGNRNRKISSKTDAGANDTSFNNTTKTEETMAANHEIQRESISKTRNDFAKRRITIMFFVIILAYILSYLPSVVLLIIAYAITDFDYITFTEGETIAWTYLSRIVFLNHIVNPFIYSYFDVKFRAELKTCFMCKR</sequence>
<evidence type="ECO:0000256" key="5">
    <source>
        <dbReference type="ARBA" id="ARBA00023136"/>
    </source>
</evidence>
<dbReference type="Gene3D" id="1.20.1070.10">
    <property type="entry name" value="Rhodopsin 7-helix transmembrane proteins"/>
    <property type="match status" value="1"/>
</dbReference>
<comment type="subcellular location">
    <subcellularLocation>
        <location evidence="1">Membrane</location>
        <topology evidence="1">Multi-pass membrane protein</topology>
    </subcellularLocation>
</comment>
<organism evidence="10 11">
    <name type="scientific">Mytilus galloprovincialis</name>
    <name type="common">Mediterranean mussel</name>
    <dbReference type="NCBI Taxonomy" id="29158"/>
    <lineage>
        <taxon>Eukaryota</taxon>
        <taxon>Metazoa</taxon>
        <taxon>Spiralia</taxon>
        <taxon>Lophotrochozoa</taxon>
        <taxon>Mollusca</taxon>
        <taxon>Bivalvia</taxon>
        <taxon>Autobranchia</taxon>
        <taxon>Pteriomorphia</taxon>
        <taxon>Mytilida</taxon>
        <taxon>Mytiloidea</taxon>
        <taxon>Mytilidae</taxon>
        <taxon>Mytilinae</taxon>
        <taxon>Mytilus</taxon>
    </lineage>
</organism>
<keyword evidence="11" id="KW-1185">Reference proteome</keyword>
<dbReference type="PANTHER" id="PTHR45695:SF9">
    <property type="entry name" value="LEUCOKININ RECEPTOR"/>
    <property type="match status" value="1"/>
</dbReference>
<evidence type="ECO:0000313" key="10">
    <source>
        <dbReference type="EMBL" id="VDH95337.1"/>
    </source>
</evidence>
<evidence type="ECO:0000256" key="7">
    <source>
        <dbReference type="ARBA" id="ARBA00023224"/>
    </source>
</evidence>
<keyword evidence="3 8" id="KW-1133">Transmembrane helix</keyword>
<accession>A0A8B6BUN3</accession>
<dbReference type="InterPro" id="IPR000276">
    <property type="entry name" value="GPCR_Rhodpsn"/>
</dbReference>
<dbReference type="GO" id="GO:0005886">
    <property type="term" value="C:plasma membrane"/>
    <property type="evidence" value="ECO:0007669"/>
    <property type="project" value="TreeGrafter"/>
</dbReference>
<dbReference type="PANTHER" id="PTHR45695">
    <property type="entry name" value="LEUCOKININ RECEPTOR-RELATED"/>
    <property type="match status" value="1"/>
</dbReference>
<dbReference type="Pfam" id="PF00001">
    <property type="entry name" value="7tm_1"/>
    <property type="match status" value="1"/>
</dbReference>
<keyword evidence="4" id="KW-0297">G-protein coupled receptor</keyword>
<keyword evidence="7" id="KW-0807">Transducer</keyword>
<evidence type="ECO:0000256" key="4">
    <source>
        <dbReference type="ARBA" id="ARBA00023040"/>
    </source>
</evidence>
<evidence type="ECO:0000256" key="8">
    <source>
        <dbReference type="SAM" id="Phobius"/>
    </source>
</evidence>
<protein>
    <recommendedName>
        <fullName evidence="9">G-protein coupled receptors family 1 profile domain-containing protein</fullName>
    </recommendedName>
</protein>
<dbReference type="EMBL" id="UYJE01000683">
    <property type="protein sequence ID" value="VDH95337.1"/>
    <property type="molecule type" value="Genomic_DNA"/>
</dbReference>
<feature type="transmembrane region" description="Helical" evidence="8">
    <location>
        <begin position="93"/>
        <end position="114"/>
    </location>
</feature>
<evidence type="ECO:0000259" key="9">
    <source>
        <dbReference type="PROSITE" id="PS50262"/>
    </source>
</evidence>
<dbReference type="GO" id="GO:0004930">
    <property type="term" value="F:G protein-coupled receptor activity"/>
    <property type="evidence" value="ECO:0007669"/>
    <property type="project" value="UniProtKB-KW"/>
</dbReference>
<feature type="transmembrane region" description="Helical" evidence="8">
    <location>
        <begin position="57"/>
        <end position="81"/>
    </location>
</feature>
<dbReference type="CDD" id="cd00637">
    <property type="entry name" value="7tm_classA_rhodopsin-like"/>
    <property type="match status" value="1"/>
</dbReference>
<dbReference type="Proteomes" id="UP000596742">
    <property type="component" value="Unassembled WGS sequence"/>
</dbReference>
<keyword evidence="2 8" id="KW-0812">Transmembrane</keyword>
<evidence type="ECO:0000313" key="11">
    <source>
        <dbReference type="Proteomes" id="UP000596742"/>
    </source>
</evidence>
<dbReference type="SUPFAM" id="SSF81321">
    <property type="entry name" value="Family A G protein-coupled receptor-like"/>
    <property type="match status" value="1"/>
</dbReference>
<keyword evidence="6" id="KW-0675">Receptor</keyword>
<proteinExistence type="predicted"/>
<gene>
    <name evidence="10" type="ORF">MGAL_10B003298</name>
</gene>
<feature type="transmembrane region" description="Helical" evidence="8">
    <location>
        <begin position="20"/>
        <end position="45"/>
    </location>
</feature>
<reference evidence="10" key="1">
    <citation type="submission" date="2018-11" db="EMBL/GenBank/DDBJ databases">
        <authorList>
            <person name="Alioto T."/>
            <person name="Alioto T."/>
        </authorList>
    </citation>
    <scope>NUCLEOTIDE SEQUENCE</scope>
</reference>
<name>A0A8B6BUN3_MYTGA</name>
<dbReference type="OrthoDB" id="6078194at2759"/>
<feature type="transmembrane region" description="Helical" evidence="8">
    <location>
        <begin position="323"/>
        <end position="342"/>
    </location>
</feature>
<evidence type="ECO:0000256" key="3">
    <source>
        <dbReference type="ARBA" id="ARBA00022989"/>
    </source>
</evidence>
<dbReference type="PROSITE" id="PS50262">
    <property type="entry name" value="G_PROTEIN_RECEP_F1_2"/>
    <property type="match status" value="1"/>
</dbReference>
<evidence type="ECO:0000256" key="1">
    <source>
        <dbReference type="ARBA" id="ARBA00004141"/>
    </source>
</evidence>
<feature type="transmembrane region" description="Helical" evidence="8">
    <location>
        <begin position="135"/>
        <end position="154"/>
    </location>
</feature>
<feature type="transmembrane region" description="Helical" evidence="8">
    <location>
        <begin position="277"/>
        <end position="303"/>
    </location>
</feature>
<dbReference type="AlphaFoldDB" id="A0A8B6BUN3"/>
<comment type="caution">
    <text evidence="10">The sequence shown here is derived from an EMBL/GenBank/DDBJ whole genome shotgun (WGS) entry which is preliminary data.</text>
</comment>